<accession>A0ABN7VW41</accession>
<dbReference type="Proteomes" id="UP000789901">
    <property type="component" value="Unassembled WGS sequence"/>
</dbReference>
<organism evidence="1 2">
    <name type="scientific">Gigaspora margarita</name>
    <dbReference type="NCBI Taxonomy" id="4874"/>
    <lineage>
        <taxon>Eukaryota</taxon>
        <taxon>Fungi</taxon>
        <taxon>Fungi incertae sedis</taxon>
        <taxon>Mucoromycota</taxon>
        <taxon>Glomeromycotina</taxon>
        <taxon>Glomeromycetes</taxon>
        <taxon>Diversisporales</taxon>
        <taxon>Gigasporaceae</taxon>
        <taxon>Gigaspora</taxon>
    </lineage>
</organism>
<feature type="non-terminal residue" evidence="1">
    <location>
        <position position="64"/>
    </location>
</feature>
<reference evidence="1 2" key="1">
    <citation type="submission" date="2021-06" db="EMBL/GenBank/DDBJ databases">
        <authorList>
            <person name="Kallberg Y."/>
            <person name="Tangrot J."/>
            <person name="Rosling A."/>
        </authorList>
    </citation>
    <scope>NUCLEOTIDE SEQUENCE [LARGE SCALE GENOMIC DNA]</scope>
    <source>
        <strain evidence="1 2">120-4 pot B 10/14</strain>
    </source>
</reference>
<evidence type="ECO:0000313" key="2">
    <source>
        <dbReference type="Proteomes" id="UP000789901"/>
    </source>
</evidence>
<keyword evidence="2" id="KW-1185">Reference proteome</keyword>
<gene>
    <name evidence="1" type="ORF">GMARGA_LOCUS23406</name>
</gene>
<comment type="caution">
    <text evidence="1">The sequence shown here is derived from an EMBL/GenBank/DDBJ whole genome shotgun (WGS) entry which is preliminary data.</text>
</comment>
<sequence>MVVICKTKNNKKSKVTKKTKPILKLTETDHHDTIKAALKKLANFDNLSVSAATAKFGIPETTLR</sequence>
<proteinExistence type="predicted"/>
<evidence type="ECO:0000313" key="1">
    <source>
        <dbReference type="EMBL" id="CAG8802373.1"/>
    </source>
</evidence>
<name>A0ABN7VW41_GIGMA</name>
<dbReference type="EMBL" id="CAJVQB010023642">
    <property type="protein sequence ID" value="CAG8802373.1"/>
    <property type="molecule type" value="Genomic_DNA"/>
</dbReference>
<dbReference type="Gene3D" id="1.10.10.60">
    <property type="entry name" value="Homeodomain-like"/>
    <property type="match status" value="1"/>
</dbReference>
<protein>
    <submittedName>
        <fullName evidence="1">22261_t:CDS:1</fullName>
    </submittedName>
</protein>